<reference evidence="2 3" key="1">
    <citation type="submission" date="2018-10" db="EMBL/GenBank/DDBJ databases">
        <title>Bacillus Keqinensis sp. nov., a moderately halophilic bacterium isolated from a saline-alkaline lake.</title>
        <authorList>
            <person name="Wang H."/>
        </authorList>
    </citation>
    <scope>NUCLEOTIDE SEQUENCE [LARGE SCALE GENOMIC DNA]</scope>
    <source>
        <strain evidence="2 3">KQ-3</strain>
    </source>
</reference>
<dbReference type="InterPro" id="IPR016181">
    <property type="entry name" value="Acyl_CoA_acyltransferase"/>
</dbReference>
<dbReference type="Pfam" id="PF00583">
    <property type="entry name" value="Acetyltransf_1"/>
    <property type="match status" value="1"/>
</dbReference>
<organism evidence="2 3">
    <name type="scientific">Alteribacter keqinensis</name>
    <dbReference type="NCBI Taxonomy" id="2483800"/>
    <lineage>
        <taxon>Bacteria</taxon>
        <taxon>Bacillati</taxon>
        <taxon>Bacillota</taxon>
        <taxon>Bacilli</taxon>
        <taxon>Bacillales</taxon>
        <taxon>Bacillaceae</taxon>
        <taxon>Alteribacter</taxon>
    </lineage>
</organism>
<dbReference type="CDD" id="cd04301">
    <property type="entry name" value="NAT_SF"/>
    <property type="match status" value="1"/>
</dbReference>
<protein>
    <submittedName>
        <fullName evidence="2">GNAT family N-acetyltransferase</fullName>
    </submittedName>
</protein>
<dbReference type="PANTHER" id="PTHR43415">
    <property type="entry name" value="SPERMIDINE N(1)-ACETYLTRANSFERASE"/>
    <property type="match status" value="1"/>
</dbReference>
<proteinExistence type="predicted"/>
<dbReference type="Gene3D" id="3.40.630.30">
    <property type="match status" value="1"/>
</dbReference>
<gene>
    <name evidence="2" type="ORF">EBO34_03465</name>
</gene>
<name>A0A3M7TU20_9BACI</name>
<dbReference type="AlphaFoldDB" id="A0A3M7TU20"/>
<dbReference type="InterPro" id="IPR000182">
    <property type="entry name" value="GNAT_dom"/>
</dbReference>
<dbReference type="RefSeq" id="WP_122896549.1">
    <property type="nucleotide sequence ID" value="NZ_RHIB01000001.1"/>
</dbReference>
<comment type="caution">
    <text evidence="2">The sequence shown here is derived from an EMBL/GenBank/DDBJ whole genome shotgun (WGS) entry which is preliminary data.</text>
</comment>
<evidence type="ECO:0000259" key="1">
    <source>
        <dbReference type="PROSITE" id="PS51186"/>
    </source>
</evidence>
<evidence type="ECO:0000313" key="3">
    <source>
        <dbReference type="Proteomes" id="UP000278746"/>
    </source>
</evidence>
<dbReference type="EMBL" id="RHIB01000001">
    <property type="protein sequence ID" value="RNA69027.1"/>
    <property type="molecule type" value="Genomic_DNA"/>
</dbReference>
<keyword evidence="3" id="KW-1185">Reference proteome</keyword>
<dbReference type="Proteomes" id="UP000278746">
    <property type="component" value="Unassembled WGS sequence"/>
</dbReference>
<sequence length="185" mass="21455">MTQNNNSPIEVTFKAKDGSTVTLRPAKKEDAFDIITNVEKIIQKGRYIQKERVRTIEEEQAFIQEMADNNNMYTVVEIDGHVYGIARLIRGELKMKRHTAVFRTWLTEEAQGKGLGKKIMEYTLQWAEQNGLYKVCLTVFAQNTVAKKLYEKYGFITEGVQKYQVLIDGEYDDEVFMACFIEKNM</sequence>
<dbReference type="SUPFAM" id="SSF55729">
    <property type="entry name" value="Acyl-CoA N-acyltransferases (Nat)"/>
    <property type="match status" value="1"/>
</dbReference>
<accession>A0A3M7TU20</accession>
<dbReference type="GO" id="GO:0016747">
    <property type="term" value="F:acyltransferase activity, transferring groups other than amino-acyl groups"/>
    <property type="evidence" value="ECO:0007669"/>
    <property type="project" value="InterPro"/>
</dbReference>
<dbReference type="PANTHER" id="PTHR43415:SF3">
    <property type="entry name" value="GNAT-FAMILY ACETYLTRANSFERASE"/>
    <property type="match status" value="1"/>
</dbReference>
<keyword evidence="2" id="KW-0808">Transferase</keyword>
<dbReference type="PROSITE" id="PS51186">
    <property type="entry name" value="GNAT"/>
    <property type="match status" value="1"/>
</dbReference>
<feature type="domain" description="N-acetyltransferase" evidence="1">
    <location>
        <begin position="21"/>
        <end position="182"/>
    </location>
</feature>
<evidence type="ECO:0000313" key="2">
    <source>
        <dbReference type="EMBL" id="RNA69027.1"/>
    </source>
</evidence>
<dbReference type="OrthoDB" id="9773249at2"/>